<evidence type="ECO:0000256" key="1">
    <source>
        <dbReference type="SAM" id="Phobius"/>
    </source>
</evidence>
<protein>
    <submittedName>
        <fullName evidence="2">Uncharacterized protein</fullName>
    </submittedName>
</protein>
<name>A0AB39U6H6_9BIFI</name>
<sequence>MKKHKISKRLPVVICVCAVMVMCLGVGGEVLSYKRLKGAKPACL</sequence>
<keyword evidence="1" id="KW-1133">Transmembrane helix</keyword>
<reference evidence="2" key="1">
    <citation type="submission" date="2023-07" db="EMBL/GenBank/DDBJ databases">
        <title>Bifidobacterium aquikefiriaerophilum sp. nov. and Bifidobacterium eccum sp. nov., isolated from water kefir.</title>
        <authorList>
            <person name="Breselge S."/>
            <person name="Bellassi P."/>
            <person name="Barcenilla C."/>
            <person name="Alvarez-Ordonez A."/>
            <person name="Morelli L."/>
            <person name="Cotter P.D."/>
        </authorList>
    </citation>
    <scope>NUCLEOTIDE SEQUENCE</scope>
    <source>
        <strain evidence="2">WK041_4_12</strain>
    </source>
</reference>
<keyword evidence="1" id="KW-0472">Membrane</keyword>
<gene>
    <name evidence="2" type="ORF">QN215_09565</name>
</gene>
<feature type="transmembrane region" description="Helical" evidence="1">
    <location>
        <begin position="12"/>
        <end position="31"/>
    </location>
</feature>
<dbReference type="RefSeq" id="WP_369344060.1">
    <property type="nucleotide sequence ID" value="NZ_CP129674.1"/>
</dbReference>
<evidence type="ECO:0000313" key="2">
    <source>
        <dbReference type="EMBL" id="XDS44486.1"/>
    </source>
</evidence>
<dbReference type="AlphaFoldDB" id="A0AB39U6H6"/>
<accession>A0AB39U6H6</accession>
<dbReference type="EMBL" id="CP129674">
    <property type="protein sequence ID" value="XDS44486.1"/>
    <property type="molecule type" value="Genomic_DNA"/>
</dbReference>
<dbReference type="KEGG" id="baqk:QN215_09565"/>
<organism evidence="2">
    <name type="scientific">Bifidobacterium aquikefiricola</name>
    <dbReference type="NCBI Taxonomy" id="3059038"/>
    <lineage>
        <taxon>Bacteria</taxon>
        <taxon>Bacillati</taxon>
        <taxon>Actinomycetota</taxon>
        <taxon>Actinomycetes</taxon>
        <taxon>Bifidobacteriales</taxon>
        <taxon>Bifidobacteriaceae</taxon>
        <taxon>Bifidobacterium</taxon>
    </lineage>
</organism>
<keyword evidence="1" id="KW-0812">Transmembrane</keyword>
<proteinExistence type="predicted"/>